<dbReference type="EMBL" id="BNCP01000032">
    <property type="protein sequence ID" value="GIL85180.1"/>
    <property type="molecule type" value="Genomic_DNA"/>
</dbReference>
<dbReference type="Proteomes" id="UP000747110">
    <property type="component" value="Unassembled WGS sequence"/>
</dbReference>
<feature type="compositionally biased region" description="Polar residues" evidence="6">
    <location>
        <begin position="625"/>
        <end position="634"/>
    </location>
</feature>
<dbReference type="CDD" id="cd00104">
    <property type="entry name" value="KAZAL_FS"/>
    <property type="match status" value="1"/>
</dbReference>
<dbReference type="InterPro" id="IPR001254">
    <property type="entry name" value="Trypsin_dom"/>
</dbReference>
<dbReference type="InterPro" id="IPR009003">
    <property type="entry name" value="Peptidase_S1_PA"/>
</dbReference>
<reference evidence="10" key="1">
    <citation type="journal article" date="2021" name="Proc. Natl. Acad. Sci. U.S.A.">
        <title>Three genomes in the algal genus Volvox reveal the fate of a haploid sex-determining region after a transition to homothallism.</title>
        <authorList>
            <person name="Yamamoto K."/>
            <person name="Hamaji T."/>
            <person name="Kawai-Toyooka H."/>
            <person name="Matsuzaki R."/>
            <person name="Takahashi F."/>
            <person name="Nishimura Y."/>
            <person name="Kawachi M."/>
            <person name="Noguchi H."/>
            <person name="Minakuchi Y."/>
            <person name="Umen J.G."/>
            <person name="Toyoda A."/>
            <person name="Nozaki H."/>
        </authorList>
    </citation>
    <scope>NUCLEOTIDE SEQUENCE</scope>
    <source>
        <strain evidence="10">NIES-3785</strain>
        <strain evidence="9">NIES-3786</strain>
    </source>
</reference>
<evidence type="ECO:0000256" key="2">
    <source>
        <dbReference type="ARBA" id="ARBA00022737"/>
    </source>
</evidence>
<dbReference type="Proteomes" id="UP000722791">
    <property type="component" value="Unassembled WGS sequence"/>
</dbReference>
<dbReference type="InterPro" id="IPR043504">
    <property type="entry name" value="Peptidase_S1_PA_chymotrypsin"/>
</dbReference>
<dbReference type="EMBL" id="BNCQ01000021">
    <property type="protein sequence ID" value="GIM06527.1"/>
    <property type="molecule type" value="Genomic_DNA"/>
</dbReference>
<dbReference type="PROSITE" id="PS50287">
    <property type="entry name" value="SRCR_2"/>
    <property type="match status" value="4"/>
</dbReference>
<dbReference type="SMART" id="SM00202">
    <property type="entry name" value="SR"/>
    <property type="match status" value="4"/>
</dbReference>
<dbReference type="SUPFAM" id="SSF50494">
    <property type="entry name" value="Trypsin-like serine proteases"/>
    <property type="match status" value="1"/>
</dbReference>
<dbReference type="Gene3D" id="3.30.60.30">
    <property type="match status" value="1"/>
</dbReference>
<dbReference type="PANTHER" id="PTHR19331">
    <property type="entry name" value="SCAVENGER RECEPTOR DOMAIN-CONTAINING"/>
    <property type="match status" value="1"/>
</dbReference>
<proteinExistence type="predicted"/>
<dbReference type="Gene3D" id="3.10.250.10">
    <property type="entry name" value="SRCR-like domain"/>
    <property type="match status" value="4"/>
</dbReference>
<keyword evidence="5" id="KW-0325">Glycoprotein</keyword>
<keyword evidence="12" id="KW-1185">Reference proteome</keyword>
<evidence type="ECO:0000313" key="9">
    <source>
        <dbReference type="EMBL" id="GIL85180.1"/>
    </source>
</evidence>
<dbReference type="GO" id="GO:0006508">
    <property type="term" value="P:proteolysis"/>
    <property type="evidence" value="ECO:0007669"/>
    <property type="project" value="InterPro"/>
</dbReference>
<evidence type="ECO:0000313" key="10">
    <source>
        <dbReference type="EMBL" id="GIM06527.1"/>
    </source>
</evidence>
<dbReference type="PROSITE" id="PS00134">
    <property type="entry name" value="TRYPSIN_HIS"/>
    <property type="match status" value="1"/>
</dbReference>
<dbReference type="GO" id="GO:0004252">
    <property type="term" value="F:serine-type endopeptidase activity"/>
    <property type="evidence" value="ECO:0007669"/>
    <property type="project" value="InterPro"/>
</dbReference>
<feature type="domain" description="SRCR" evidence="8">
    <location>
        <begin position="1236"/>
        <end position="1358"/>
    </location>
</feature>
<feature type="region of interest" description="Disordered" evidence="6">
    <location>
        <begin position="258"/>
        <end position="303"/>
    </location>
</feature>
<feature type="compositionally biased region" description="Pro residues" evidence="6">
    <location>
        <begin position="583"/>
        <end position="609"/>
    </location>
</feature>
<evidence type="ECO:0000256" key="3">
    <source>
        <dbReference type="ARBA" id="ARBA00023157"/>
    </source>
</evidence>
<keyword evidence="4" id="KW-0675">Receptor</keyword>
<keyword evidence="1 7" id="KW-0732">Signal</keyword>
<evidence type="ECO:0000256" key="6">
    <source>
        <dbReference type="SAM" id="MobiDB-lite"/>
    </source>
</evidence>
<comment type="caution">
    <text evidence="10">The sequence shown here is derived from an EMBL/GenBank/DDBJ whole genome shotgun (WGS) entry which is preliminary data.</text>
</comment>
<evidence type="ECO:0000256" key="7">
    <source>
        <dbReference type="SAM" id="SignalP"/>
    </source>
</evidence>
<sequence length="1358" mass="143568">MHFKAFSWAVIWSIHVTMLAPLALAQQTGLKPPLAWSCDNCPDFINPVCADGVTFRHRCIAECQKIMNAQDGACKGDDLLQQARWQGRKAPPDSTTGVEAIMTSSSAAGGAADAAAQQQLLGGSGKTSKSTIDIGTTGAEVTASIMARFHAEGLVYVGSLALHDGPSNNNWTYEQLKTRMGNDLEGQQGSADNGVGSVADQAQVRAIRYSVSDGSFYFEASPRLTDLWTIIPKAARRNLLRKNDDAIPLGATAEAGAAEGVDSPCENGSSTTTTTTTTNTTTATINNDNNHKRTQACTHRGSTNGSVNVTNSAAVAAAVAAAMSPGISSSKDKTNSLDRRIGQHRRALGEEPWRAPQSSSVYPFSALAFIRYPTAKGMNRCTGTFVSPWDVLTAAHCVWDFFDSTGYSDWIIYPGLDNATTLNGRTSLAPEYVTFYRTENMNTTAGKIYSSSSIRNAVNYFDIAVIRLKSPHTSWLGIKYDCARASYPKTLACSYPNDNTGMFASLCVQCFISTSQCRPLWMMYNYCYSRPGSSGMGIMDLNDLRVVGVLSGGEGDDWDYSYSTPIDAFHFNNLVRWIWPSSPPSPNRPPPPPVVVIRPPPPKPSPPAPSLRSTPLVSLSPKKVAQQTSSNSEDVISPNPPNGGGDNIETPAPPHGQSVPPSPHPQPPLQPSQPVSFPDERYLLKKEQQQQGQGDWAAAPPEGDPTNLSQPAFPNGPPVKGGIPPSPGFGVTGIGDGSDQRSGVEDSTQSEASNTNTNSAPSSINIKSTSVSAQLTAAPSPSKPCIDGQLRLMDGWSSWSGRLEICNSSGVWGTICDVGWTWDDARVACRQLGYPAGGEAIQGGLFPGAAASVPMHYGGITCLGSEGMLTKCDFPDSMPRACYSVDKNNNTVVDHKYDAGLMCVPDGSVATPPVSGATNGSNSWQPGDYPCPSDNSLRLAPGTVTSGNRGTGNAGAWISGRLEVCVTGQWGSVCDDSWNNADATVACKQLGYSSGMAIARAAIAIPAVPKVNPGPLNMSIWLSNVDCSGTETSLMSCKRRLPLGRTACTHQEDAGVVCFYTPAPTAPPQPPPPECSEDGALRLVPLTGQPKGAGRLEVCYSGRYGLVCDDTFGLPEARVACRQLGYLYGRPMGPPNSAVAGDPGPGAIVWINDVRCTIFGTELGFWKLIQCRFTGWGESSCNPRTQAVGLMCSNDSALLAPAPPQNPAISKAYNPPPPPSLPAPPLRTGCVIQHAIRVVSASGVAQLALPAIGRVEVCYNNVWGAICTAYDNAGDTWNDRTAFVACRQLAFRNSQIATNAQALDGSSPSVPALAPGGRYWRFGVLCETGNEARLVECSGSGYNASRSCSASVAGVKCS</sequence>
<dbReference type="FunFam" id="3.10.250.10:FF:000007">
    <property type="entry name" value="Soluble scavenger receptor cysteine-rich domain-containing protein SSC5D"/>
    <property type="match status" value="1"/>
</dbReference>
<feature type="region of interest" description="Disordered" evidence="6">
    <location>
        <begin position="583"/>
        <end position="765"/>
    </location>
</feature>
<evidence type="ECO:0000259" key="8">
    <source>
        <dbReference type="PROSITE" id="PS50287"/>
    </source>
</evidence>
<dbReference type="Gene3D" id="2.40.10.10">
    <property type="entry name" value="Trypsin-like serine proteases"/>
    <property type="match status" value="2"/>
</dbReference>
<dbReference type="PANTHER" id="PTHR19331:SF465">
    <property type="entry name" value="EGG PEPTIDE SPERACT RECEPTOR"/>
    <property type="match status" value="1"/>
</dbReference>
<feature type="domain" description="SRCR" evidence="8">
    <location>
        <begin position="937"/>
        <end position="1059"/>
    </location>
</feature>
<evidence type="ECO:0000256" key="1">
    <source>
        <dbReference type="ARBA" id="ARBA00022729"/>
    </source>
</evidence>
<dbReference type="Pfam" id="PF00089">
    <property type="entry name" value="Trypsin"/>
    <property type="match status" value="1"/>
</dbReference>
<name>A0A8J4LQ92_9CHLO</name>
<dbReference type="InterPro" id="IPR001190">
    <property type="entry name" value="SRCR"/>
</dbReference>
<feature type="domain" description="SRCR" evidence="8">
    <location>
        <begin position="1081"/>
        <end position="1193"/>
    </location>
</feature>
<feature type="compositionally biased region" description="Pro residues" evidence="6">
    <location>
        <begin position="660"/>
        <end position="671"/>
    </location>
</feature>
<feature type="domain" description="SRCR" evidence="8">
    <location>
        <begin position="790"/>
        <end position="904"/>
    </location>
</feature>
<dbReference type="InterPro" id="IPR018114">
    <property type="entry name" value="TRYPSIN_HIS"/>
</dbReference>
<evidence type="ECO:0000313" key="12">
    <source>
        <dbReference type="Proteomes" id="UP000747110"/>
    </source>
</evidence>
<dbReference type="InterPro" id="IPR036772">
    <property type="entry name" value="SRCR-like_dom_sf"/>
</dbReference>
<feature type="compositionally biased region" description="Low complexity" evidence="6">
    <location>
        <begin position="747"/>
        <end position="763"/>
    </location>
</feature>
<protein>
    <recommendedName>
        <fullName evidence="8">SRCR domain-containing protein</fullName>
    </recommendedName>
</protein>
<evidence type="ECO:0000256" key="5">
    <source>
        <dbReference type="ARBA" id="ARBA00023180"/>
    </source>
</evidence>
<dbReference type="SUPFAM" id="SSF56487">
    <property type="entry name" value="SRCR-like"/>
    <property type="match status" value="4"/>
</dbReference>
<evidence type="ECO:0000313" key="11">
    <source>
        <dbReference type="Proteomes" id="UP000722791"/>
    </source>
</evidence>
<dbReference type="PRINTS" id="PR00258">
    <property type="entry name" value="SPERACTRCPTR"/>
</dbReference>
<dbReference type="GO" id="GO:0016020">
    <property type="term" value="C:membrane"/>
    <property type="evidence" value="ECO:0007669"/>
    <property type="project" value="InterPro"/>
</dbReference>
<gene>
    <name evidence="9" type="ORF">Vretifemale_13768</name>
    <name evidence="10" type="ORF">Vretimale_10827</name>
</gene>
<feature type="chain" id="PRO_5036271793" description="SRCR domain-containing protein" evidence="7">
    <location>
        <begin position="26"/>
        <end position="1358"/>
    </location>
</feature>
<organism evidence="10 11">
    <name type="scientific">Volvox reticuliferus</name>
    <dbReference type="NCBI Taxonomy" id="1737510"/>
    <lineage>
        <taxon>Eukaryota</taxon>
        <taxon>Viridiplantae</taxon>
        <taxon>Chlorophyta</taxon>
        <taxon>core chlorophytes</taxon>
        <taxon>Chlorophyceae</taxon>
        <taxon>CS clade</taxon>
        <taxon>Chlamydomonadales</taxon>
        <taxon>Volvocaceae</taxon>
        <taxon>Volvox</taxon>
    </lineage>
</organism>
<evidence type="ECO:0000256" key="4">
    <source>
        <dbReference type="ARBA" id="ARBA00023170"/>
    </source>
</evidence>
<dbReference type="OrthoDB" id="536948at2759"/>
<feature type="compositionally biased region" description="Low complexity" evidence="6">
    <location>
        <begin position="271"/>
        <end position="288"/>
    </location>
</feature>
<feature type="compositionally biased region" description="Basic and acidic residues" evidence="6">
    <location>
        <begin position="678"/>
        <end position="688"/>
    </location>
</feature>
<keyword evidence="3" id="KW-1015">Disulfide bond</keyword>
<feature type="signal peptide" evidence="7">
    <location>
        <begin position="1"/>
        <end position="25"/>
    </location>
</feature>
<dbReference type="Pfam" id="PF00530">
    <property type="entry name" value="SRCR"/>
    <property type="match status" value="4"/>
</dbReference>
<accession>A0A8J4LQ92</accession>
<keyword evidence="2" id="KW-0677">Repeat</keyword>